<dbReference type="PROSITE" id="PS51257">
    <property type="entry name" value="PROKAR_LIPOPROTEIN"/>
    <property type="match status" value="1"/>
</dbReference>
<dbReference type="PANTHER" id="PTHR22888">
    <property type="entry name" value="CYTOCHROME C OXIDASE, SUBUNIT II"/>
    <property type="match status" value="1"/>
</dbReference>
<evidence type="ECO:0000256" key="13">
    <source>
        <dbReference type="RuleBase" id="RU000457"/>
    </source>
</evidence>
<evidence type="ECO:0000256" key="14">
    <source>
        <dbReference type="SAM" id="Phobius"/>
    </source>
</evidence>
<evidence type="ECO:0000256" key="11">
    <source>
        <dbReference type="ARBA" id="ARBA00023136"/>
    </source>
</evidence>
<evidence type="ECO:0000256" key="12">
    <source>
        <dbReference type="ARBA" id="ARBA00049512"/>
    </source>
</evidence>
<comment type="cofactor">
    <cofactor evidence="13">
        <name>Cu cation</name>
        <dbReference type="ChEBI" id="CHEBI:23378"/>
    </cofactor>
    <text evidence="13">Binds a copper A center.</text>
</comment>
<evidence type="ECO:0000256" key="1">
    <source>
        <dbReference type="ARBA" id="ARBA00004141"/>
    </source>
</evidence>
<evidence type="ECO:0000256" key="6">
    <source>
        <dbReference type="ARBA" id="ARBA00022723"/>
    </source>
</evidence>
<dbReference type="CDD" id="cd13912">
    <property type="entry name" value="CcO_II_C"/>
    <property type="match status" value="1"/>
</dbReference>
<keyword evidence="13" id="KW-0999">Mitochondrion inner membrane</keyword>
<dbReference type="GO" id="GO:0004129">
    <property type="term" value="F:cytochrome-c oxidase activity"/>
    <property type="evidence" value="ECO:0007669"/>
    <property type="project" value="UniProtKB-EC"/>
</dbReference>
<dbReference type="PROSITE" id="PS50857">
    <property type="entry name" value="COX2_CUA"/>
    <property type="match status" value="1"/>
</dbReference>
<evidence type="ECO:0000259" key="16">
    <source>
        <dbReference type="PROSITE" id="PS50999"/>
    </source>
</evidence>
<dbReference type="FunFam" id="2.60.40.420:FF:000001">
    <property type="entry name" value="Cytochrome c oxidase subunit 2"/>
    <property type="match status" value="1"/>
</dbReference>
<dbReference type="EMBL" id="MG680941">
    <property type="protein sequence ID" value="AVM81119.1"/>
    <property type="molecule type" value="Genomic_DNA"/>
</dbReference>
<reference evidence="17" key="1">
    <citation type="journal article" date="2018" name="BMC Genomics">
        <title>Comparative mitochondrial genomics of cryptophyte algae: gene shuffling and dynamic mobile genetic elements.</title>
        <authorList>
            <person name="Kim J.I."/>
            <person name="Yoon H.S."/>
            <person name="Yi G."/>
            <person name="Shin W."/>
            <person name="Archibald J.M."/>
        </authorList>
    </citation>
    <scope>NUCLEOTIDE SEQUENCE</scope>
    <source>
        <strain evidence="17">CCAP978/8</strain>
    </source>
</reference>
<keyword evidence="6 13" id="KW-0479">Metal-binding</keyword>
<dbReference type="Pfam" id="PF02790">
    <property type="entry name" value="COX2_TM"/>
    <property type="match status" value="1"/>
</dbReference>
<keyword evidence="3 13" id="KW-0813">Transport</keyword>
<dbReference type="GO" id="GO:0005507">
    <property type="term" value="F:copper ion binding"/>
    <property type="evidence" value="ECO:0007669"/>
    <property type="project" value="InterPro"/>
</dbReference>
<keyword evidence="8 13" id="KW-0249">Electron transport</keyword>
<comment type="similarity">
    <text evidence="2 13">Belongs to the cytochrome c oxidase subunit 2 family.</text>
</comment>
<dbReference type="InterPro" id="IPR014222">
    <property type="entry name" value="Cyt_c_oxidase_su2"/>
</dbReference>
<dbReference type="InterPro" id="IPR011759">
    <property type="entry name" value="Cyt_c_oxidase_su2_TM_dom"/>
</dbReference>
<dbReference type="InterPro" id="IPR034210">
    <property type="entry name" value="CcO_II_C"/>
</dbReference>
<dbReference type="Pfam" id="PF00116">
    <property type="entry name" value="COX2"/>
    <property type="match status" value="1"/>
</dbReference>
<dbReference type="SUPFAM" id="SSF81464">
    <property type="entry name" value="Cytochrome c oxidase subunit II-like, transmembrane region"/>
    <property type="match status" value="1"/>
</dbReference>
<dbReference type="GO" id="GO:0005743">
    <property type="term" value="C:mitochondrial inner membrane"/>
    <property type="evidence" value="ECO:0007669"/>
    <property type="project" value="UniProtKB-SubCell"/>
</dbReference>
<dbReference type="GO" id="GO:0016491">
    <property type="term" value="F:oxidoreductase activity"/>
    <property type="evidence" value="ECO:0007669"/>
    <property type="project" value="InterPro"/>
</dbReference>
<proteinExistence type="inferred from homology"/>
<dbReference type="NCBIfam" id="TIGR02866">
    <property type="entry name" value="CoxB"/>
    <property type="match status" value="1"/>
</dbReference>
<keyword evidence="13 17" id="KW-0496">Mitochondrion</keyword>
<evidence type="ECO:0000256" key="3">
    <source>
        <dbReference type="ARBA" id="ARBA00022448"/>
    </source>
</evidence>
<keyword evidence="7" id="KW-1278">Translocase</keyword>
<gene>
    <name evidence="17" type="primary">cox2</name>
    <name evidence="17" type="ORF">CplaMt_p040</name>
</gene>
<accession>A0A2P1G848</accession>
<evidence type="ECO:0000256" key="10">
    <source>
        <dbReference type="ARBA" id="ARBA00023008"/>
    </source>
</evidence>
<evidence type="ECO:0000313" key="17">
    <source>
        <dbReference type="EMBL" id="AVM81119.1"/>
    </source>
</evidence>
<evidence type="ECO:0000256" key="9">
    <source>
        <dbReference type="ARBA" id="ARBA00022989"/>
    </source>
</evidence>
<feature type="domain" description="Cytochrome oxidase subunit II transmembrane region profile" evidence="16">
    <location>
        <begin position="33"/>
        <end position="128"/>
    </location>
</feature>
<dbReference type="Gene3D" id="2.60.40.420">
    <property type="entry name" value="Cupredoxins - blue copper proteins"/>
    <property type="match status" value="1"/>
</dbReference>
<protein>
    <recommendedName>
        <fullName evidence="13">Cytochrome c oxidase subunit 2</fullName>
    </recommendedName>
</protein>
<feature type="domain" description="Cytochrome oxidase subunit II copper A binding" evidence="15">
    <location>
        <begin position="129"/>
        <end position="267"/>
    </location>
</feature>
<dbReference type="GO" id="GO:0042773">
    <property type="term" value="P:ATP synthesis coupled electron transport"/>
    <property type="evidence" value="ECO:0007669"/>
    <property type="project" value="TreeGrafter"/>
</dbReference>
<sequence length="294" mass="33446">MKYLSILRCINLLFIFFGCFFYFKLKSAALCDYAYPYQISFQDPATPVMEGIIVLHHDLLFLLTIIGVSVGWVLGKTTYLFYHTKNPVASQITHNTPIEVVWTITPSLILMVIAVPSFALLYSIDEVIDPAVTLKVIGQQWFWTYEYSDFADKLEKTIQFDSYMISEDDLEVGQLRLLEVDNRVVLPTKMHIRVLITSGDVLHSWAVPSLGVKTDACPGRLNQVSLFIKRQGVFFGQCSELCGINHGFMPIVIEAVCIEKYIKWILLQTECNNWFIHKTSGLTAANKLENVSII</sequence>
<dbReference type="PROSITE" id="PS50999">
    <property type="entry name" value="COX2_TM"/>
    <property type="match status" value="1"/>
</dbReference>
<name>A0A2P1G848_9CRYP</name>
<dbReference type="InterPro" id="IPR002429">
    <property type="entry name" value="CcO_II-like_C"/>
</dbReference>
<dbReference type="Gene3D" id="1.10.287.90">
    <property type="match status" value="1"/>
</dbReference>
<comment type="subcellular location">
    <subcellularLocation>
        <location evidence="1">Membrane</location>
        <topology evidence="1">Multi-pass membrane protein</topology>
    </subcellularLocation>
    <subcellularLocation>
        <location evidence="13">Mitochondrion inner membrane</location>
        <topology evidence="13">Multi-pass membrane protein</topology>
    </subcellularLocation>
</comment>
<keyword evidence="11 13" id="KW-0472">Membrane</keyword>
<dbReference type="PRINTS" id="PR01166">
    <property type="entry name" value="CYCOXIDASEII"/>
</dbReference>
<comment type="function">
    <text evidence="13">Component of the cytochrome c oxidase, the last enzyme in the mitochondrial electron transport chain which drives oxidative phosphorylation. The respiratory chain contains 3 multisubunit complexes succinate dehydrogenase (complex II, CII), ubiquinol-cytochrome c oxidoreductase (cytochrome b-c1 complex, complex III, CIII) and cytochrome c oxidase (complex IV, CIV), that cooperate to transfer electrons derived from NADH and succinate to molecular oxygen, creating an electrochemical gradient over the inner membrane that drives transmembrane transport and the ATP synthase. Cytochrome c oxidase is the component of the respiratory chain that catalyzes the reduction of oxygen to water. Electrons originating from reduced cytochrome c in the intermembrane space (IMS) are transferred via the dinuclear copper A center (CU(A)) of subunit 2 and heme A of subunit 1 to the active site in subunit 1, a binuclear center (BNC) formed by heme A3 and copper B (CU(B)). The BNC reduces molecular oxygen to 2 water molecules using 4 electrons from cytochrome c in the IMS and 4 protons from the mitochondrial matrix.</text>
</comment>
<dbReference type="InterPro" id="IPR001505">
    <property type="entry name" value="Copper_CuA"/>
</dbReference>
<dbReference type="InterPro" id="IPR036257">
    <property type="entry name" value="Cyt_c_oxidase_su2_TM_sf"/>
</dbReference>
<geneLocation type="mitochondrion" evidence="17"/>
<evidence type="ECO:0000256" key="2">
    <source>
        <dbReference type="ARBA" id="ARBA00007866"/>
    </source>
</evidence>
<dbReference type="SUPFAM" id="SSF49503">
    <property type="entry name" value="Cupredoxins"/>
    <property type="match status" value="1"/>
</dbReference>
<keyword evidence="5 13" id="KW-0812">Transmembrane</keyword>
<dbReference type="PROSITE" id="PS00078">
    <property type="entry name" value="COX2"/>
    <property type="match status" value="1"/>
</dbReference>
<organism evidence="17">
    <name type="scientific">Chroomonas placoidea</name>
    <dbReference type="NCBI Taxonomy" id="173977"/>
    <lineage>
        <taxon>Eukaryota</taxon>
        <taxon>Cryptophyceae</taxon>
        <taxon>Pyrenomonadales</taxon>
        <taxon>Chroomonadaceae</taxon>
        <taxon>Chroomonas</taxon>
    </lineage>
</organism>
<keyword evidence="4 13" id="KW-0679">Respiratory chain</keyword>
<evidence type="ECO:0000256" key="5">
    <source>
        <dbReference type="ARBA" id="ARBA00022692"/>
    </source>
</evidence>
<dbReference type="InterPro" id="IPR008972">
    <property type="entry name" value="Cupredoxin"/>
</dbReference>
<feature type="transmembrane region" description="Helical" evidence="14">
    <location>
        <begin position="100"/>
        <end position="124"/>
    </location>
</feature>
<evidence type="ECO:0000256" key="8">
    <source>
        <dbReference type="ARBA" id="ARBA00022982"/>
    </source>
</evidence>
<keyword evidence="9 14" id="KW-1133">Transmembrane helix</keyword>
<dbReference type="RefSeq" id="YP_009476626.1">
    <property type="nucleotide sequence ID" value="NC_037451.1"/>
</dbReference>
<dbReference type="PANTHER" id="PTHR22888:SF9">
    <property type="entry name" value="CYTOCHROME C OXIDASE SUBUNIT 2"/>
    <property type="match status" value="1"/>
</dbReference>
<dbReference type="InterPro" id="IPR045187">
    <property type="entry name" value="CcO_II"/>
</dbReference>
<evidence type="ECO:0000256" key="7">
    <source>
        <dbReference type="ARBA" id="ARBA00022967"/>
    </source>
</evidence>
<comment type="catalytic activity">
    <reaction evidence="12">
        <text>4 Fe(II)-[cytochrome c] + O2 + 8 H(+)(in) = 4 Fe(III)-[cytochrome c] + 2 H2O + 4 H(+)(out)</text>
        <dbReference type="Rhea" id="RHEA:11436"/>
        <dbReference type="Rhea" id="RHEA-COMP:10350"/>
        <dbReference type="Rhea" id="RHEA-COMP:14399"/>
        <dbReference type="ChEBI" id="CHEBI:15377"/>
        <dbReference type="ChEBI" id="CHEBI:15378"/>
        <dbReference type="ChEBI" id="CHEBI:15379"/>
        <dbReference type="ChEBI" id="CHEBI:29033"/>
        <dbReference type="ChEBI" id="CHEBI:29034"/>
        <dbReference type="EC" id="7.1.1.9"/>
    </reaction>
    <physiologicalReaction direction="left-to-right" evidence="12">
        <dbReference type="Rhea" id="RHEA:11437"/>
    </physiologicalReaction>
</comment>
<dbReference type="GeneID" id="36496250"/>
<dbReference type="AlphaFoldDB" id="A0A2P1G848"/>
<evidence type="ECO:0000256" key="4">
    <source>
        <dbReference type="ARBA" id="ARBA00022660"/>
    </source>
</evidence>
<feature type="transmembrane region" description="Helical" evidence="14">
    <location>
        <begin position="52"/>
        <end position="75"/>
    </location>
</feature>
<keyword evidence="10 13" id="KW-0186">Copper</keyword>
<evidence type="ECO:0000259" key="15">
    <source>
        <dbReference type="PROSITE" id="PS50857"/>
    </source>
</evidence>